<proteinExistence type="predicted"/>
<dbReference type="AlphaFoldDB" id="A0A0G0MRE7"/>
<evidence type="ECO:0000313" key="1">
    <source>
        <dbReference type="EMBL" id="KKR03011.1"/>
    </source>
</evidence>
<dbReference type="EMBL" id="LBWG01000041">
    <property type="protein sequence ID" value="KKR03011.1"/>
    <property type="molecule type" value="Genomic_DNA"/>
</dbReference>
<dbReference type="Proteomes" id="UP000033935">
    <property type="component" value="Unassembled WGS sequence"/>
</dbReference>
<accession>A0A0G0MRE7</accession>
<reference evidence="1 2" key="1">
    <citation type="journal article" date="2015" name="Nature">
        <title>rRNA introns, odd ribosomes, and small enigmatic genomes across a large radiation of phyla.</title>
        <authorList>
            <person name="Brown C.T."/>
            <person name="Hug L.A."/>
            <person name="Thomas B.C."/>
            <person name="Sharon I."/>
            <person name="Castelle C.J."/>
            <person name="Singh A."/>
            <person name="Wilkins M.J."/>
            <person name="Williams K.H."/>
            <person name="Banfield J.F."/>
        </authorList>
    </citation>
    <scope>NUCLEOTIDE SEQUENCE [LARGE SCALE GENOMIC DNA]</scope>
</reference>
<name>A0A0G0MRE7_9BACT</name>
<organism evidence="1 2">
    <name type="scientific">Candidatus Uhrbacteria bacterium GW2011_GWF2_39_13</name>
    <dbReference type="NCBI Taxonomy" id="1618995"/>
    <lineage>
        <taxon>Bacteria</taxon>
        <taxon>Candidatus Uhriibacteriota</taxon>
    </lineage>
</organism>
<protein>
    <recommendedName>
        <fullName evidence="3">N-acetyltransferase domain-containing protein</fullName>
    </recommendedName>
</protein>
<evidence type="ECO:0008006" key="3">
    <source>
        <dbReference type="Google" id="ProtNLM"/>
    </source>
</evidence>
<feature type="non-terminal residue" evidence="1">
    <location>
        <position position="91"/>
    </location>
</feature>
<comment type="caution">
    <text evidence="1">The sequence shown here is derived from an EMBL/GenBank/DDBJ whole genome shotgun (WGS) entry which is preliminary data.</text>
</comment>
<evidence type="ECO:0000313" key="2">
    <source>
        <dbReference type="Proteomes" id="UP000033935"/>
    </source>
</evidence>
<gene>
    <name evidence="1" type="ORF">UT30_C0041G0001</name>
</gene>
<sequence length="91" mass="10233">MIYILQSKYAVKCAVLHIQGISTGFISSLGREFVAALYEAIAEDKNSFGFVAVEDDKVLGFVAFTTNLSRLYKYVAFKKGFKFSFILARKM</sequence>